<keyword evidence="3" id="KW-0201">Cytochrome c-type biogenesis</keyword>
<feature type="transmembrane region" description="Helical" evidence="6">
    <location>
        <begin position="58"/>
        <end position="80"/>
    </location>
</feature>
<dbReference type="PANTHER" id="PTHR30071:SF1">
    <property type="entry name" value="CYTOCHROME B_B6 PROTEIN-RELATED"/>
    <property type="match status" value="1"/>
</dbReference>
<dbReference type="RefSeq" id="WP_187721087.1">
    <property type="nucleotide sequence ID" value="NZ_BAABBL010000024.1"/>
</dbReference>
<accession>A0A7H0H601</accession>
<feature type="transmembrane region" description="Helical" evidence="6">
    <location>
        <begin position="273"/>
        <end position="295"/>
    </location>
</feature>
<dbReference type="InterPro" id="IPR045062">
    <property type="entry name" value="Cyt_c_biogenesis_CcsA/CcmC"/>
</dbReference>
<evidence type="ECO:0000256" key="3">
    <source>
        <dbReference type="ARBA" id="ARBA00022748"/>
    </source>
</evidence>
<feature type="transmembrane region" description="Helical" evidence="6">
    <location>
        <begin position="248"/>
        <end position="266"/>
    </location>
</feature>
<feature type="transmembrane region" description="Helical" evidence="6">
    <location>
        <begin position="216"/>
        <end position="236"/>
    </location>
</feature>
<keyword evidence="9" id="KW-1185">Reference proteome</keyword>
<comment type="subcellular location">
    <subcellularLocation>
        <location evidence="1">Membrane</location>
        <topology evidence="1">Multi-pass membrane protein</topology>
    </subcellularLocation>
</comment>
<name>A0A7H0H601_9ACTN</name>
<feature type="transmembrane region" description="Helical" evidence="6">
    <location>
        <begin position="149"/>
        <end position="177"/>
    </location>
</feature>
<keyword evidence="4 6" id="KW-1133">Transmembrane helix</keyword>
<dbReference type="NCBIfam" id="TIGR03144">
    <property type="entry name" value="cytochr_II_ccsB"/>
    <property type="match status" value="1"/>
</dbReference>
<dbReference type="Pfam" id="PF01578">
    <property type="entry name" value="Cytochrom_C_asm"/>
    <property type="match status" value="1"/>
</dbReference>
<protein>
    <submittedName>
        <fullName evidence="8">C-type cytochrome biogenesis protein CcsB</fullName>
    </submittedName>
</protein>
<sequence length="304" mass="32953">MTLSEWSYAAMVTAAVAYLVAFALHALEWSGARGLAAVRPEDGSEDAARIKVDFRGRLGVAATVLGAVLHVGAVVLRGVAAQRAPWGNMYEFVTAAFAFAIVLYLVCVWRFGMRWLGLGMTLLATLGLGLAVTEFYVEVAPLVPALHSVWFIIHIIAACISGAAFNVGAVAAALYLIRDRAEARAAARGDGALTGYIAKLPSAAGLDLLSYRLHAFGVPLWTFTIVAGSIWAQYAWGRFWNWDPKETWSLITWLVYVAYLHARATAGWRGRPVAWIALLGLVAFWFNFIGVNLLFSGLHSYSGI</sequence>
<keyword evidence="5 6" id="KW-0472">Membrane</keyword>
<dbReference type="EMBL" id="CP060789">
    <property type="protein sequence ID" value="QNP55967.1"/>
    <property type="molecule type" value="Genomic_DNA"/>
</dbReference>
<gene>
    <name evidence="8" type="primary">ccsB</name>
    <name evidence="8" type="ORF">H9L22_18140</name>
</gene>
<evidence type="ECO:0000313" key="8">
    <source>
        <dbReference type="EMBL" id="QNP55967.1"/>
    </source>
</evidence>
<dbReference type="InterPro" id="IPR002541">
    <property type="entry name" value="Cyt_c_assembly"/>
</dbReference>
<evidence type="ECO:0000256" key="4">
    <source>
        <dbReference type="ARBA" id="ARBA00022989"/>
    </source>
</evidence>
<organism evidence="8 9">
    <name type="scientific">Tessaracoccus defluvii</name>
    <dbReference type="NCBI Taxonomy" id="1285901"/>
    <lineage>
        <taxon>Bacteria</taxon>
        <taxon>Bacillati</taxon>
        <taxon>Actinomycetota</taxon>
        <taxon>Actinomycetes</taxon>
        <taxon>Propionibacteriales</taxon>
        <taxon>Propionibacteriaceae</taxon>
        <taxon>Tessaracoccus</taxon>
    </lineage>
</organism>
<evidence type="ECO:0000313" key="9">
    <source>
        <dbReference type="Proteomes" id="UP000516117"/>
    </source>
</evidence>
<feature type="transmembrane region" description="Helical" evidence="6">
    <location>
        <begin position="92"/>
        <end position="109"/>
    </location>
</feature>
<dbReference type="PANTHER" id="PTHR30071">
    <property type="entry name" value="HEME EXPORTER PROTEIN C"/>
    <property type="match status" value="1"/>
</dbReference>
<evidence type="ECO:0000256" key="1">
    <source>
        <dbReference type="ARBA" id="ARBA00004141"/>
    </source>
</evidence>
<dbReference type="GO" id="GO:0017004">
    <property type="term" value="P:cytochrome complex assembly"/>
    <property type="evidence" value="ECO:0007669"/>
    <property type="project" value="UniProtKB-KW"/>
</dbReference>
<dbReference type="KEGG" id="tdf:H9L22_18140"/>
<dbReference type="GO" id="GO:0005886">
    <property type="term" value="C:plasma membrane"/>
    <property type="evidence" value="ECO:0007669"/>
    <property type="project" value="TreeGrafter"/>
</dbReference>
<reference evidence="8 9" key="1">
    <citation type="submission" date="2020-08" db="EMBL/GenBank/DDBJ databases">
        <title>Genome sequence of Tessaracoccus defluvii JCM 17540T.</title>
        <authorList>
            <person name="Hyun D.-W."/>
            <person name="Bae J.-W."/>
        </authorList>
    </citation>
    <scope>NUCLEOTIDE SEQUENCE [LARGE SCALE GENOMIC DNA]</scope>
    <source>
        <strain evidence="8 9">JCM 17540</strain>
    </source>
</reference>
<dbReference type="Proteomes" id="UP000516117">
    <property type="component" value="Chromosome"/>
</dbReference>
<feature type="domain" description="Cytochrome c assembly protein" evidence="7">
    <location>
        <begin position="86"/>
        <end position="299"/>
    </location>
</feature>
<dbReference type="AlphaFoldDB" id="A0A7H0H601"/>
<feature type="transmembrane region" description="Helical" evidence="6">
    <location>
        <begin position="6"/>
        <end position="27"/>
    </location>
</feature>
<feature type="transmembrane region" description="Helical" evidence="6">
    <location>
        <begin position="116"/>
        <end position="137"/>
    </location>
</feature>
<evidence type="ECO:0000256" key="5">
    <source>
        <dbReference type="ARBA" id="ARBA00023136"/>
    </source>
</evidence>
<dbReference type="GO" id="GO:0020037">
    <property type="term" value="F:heme binding"/>
    <property type="evidence" value="ECO:0007669"/>
    <property type="project" value="InterPro"/>
</dbReference>
<evidence type="ECO:0000256" key="6">
    <source>
        <dbReference type="SAM" id="Phobius"/>
    </source>
</evidence>
<evidence type="ECO:0000256" key="2">
    <source>
        <dbReference type="ARBA" id="ARBA00022692"/>
    </source>
</evidence>
<evidence type="ECO:0000259" key="7">
    <source>
        <dbReference type="Pfam" id="PF01578"/>
    </source>
</evidence>
<dbReference type="InterPro" id="IPR017562">
    <property type="entry name" value="Cyt_c_biogenesis_CcsA"/>
</dbReference>
<proteinExistence type="predicted"/>
<keyword evidence="2 6" id="KW-0812">Transmembrane</keyword>